<gene>
    <name evidence="1" type="ORF">IFM89_005745</name>
</gene>
<protein>
    <submittedName>
        <fullName evidence="1">Uncharacterized protein</fullName>
    </submittedName>
</protein>
<proteinExistence type="predicted"/>
<dbReference type="Proteomes" id="UP000631114">
    <property type="component" value="Unassembled WGS sequence"/>
</dbReference>
<keyword evidence="2" id="KW-1185">Reference proteome</keyword>
<accession>A0A835IK01</accession>
<reference evidence="1 2" key="1">
    <citation type="submission" date="2020-10" db="EMBL/GenBank/DDBJ databases">
        <title>The Coptis chinensis genome and diversification of protoberbering-type alkaloids.</title>
        <authorList>
            <person name="Wang B."/>
            <person name="Shu S."/>
            <person name="Song C."/>
            <person name="Liu Y."/>
        </authorList>
    </citation>
    <scope>NUCLEOTIDE SEQUENCE [LARGE SCALE GENOMIC DNA]</scope>
    <source>
        <strain evidence="1">HL-2020</strain>
        <tissue evidence="1">Leaf</tissue>
    </source>
</reference>
<evidence type="ECO:0000313" key="1">
    <source>
        <dbReference type="EMBL" id="KAF9619191.1"/>
    </source>
</evidence>
<evidence type="ECO:0000313" key="2">
    <source>
        <dbReference type="Proteomes" id="UP000631114"/>
    </source>
</evidence>
<dbReference type="AlphaFoldDB" id="A0A835IK01"/>
<comment type="caution">
    <text evidence="1">The sequence shown here is derived from an EMBL/GenBank/DDBJ whole genome shotgun (WGS) entry which is preliminary data.</text>
</comment>
<dbReference type="EMBL" id="JADFTS010000002">
    <property type="protein sequence ID" value="KAF9619191.1"/>
    <property type="molecule type" value="Genomic_DNA"/>
</dbReference>
<name>A0A835IK01_9MAGN</name>
<sequence>MSTHMLLLEPREDIAAREKDLPLKNVRHFILDECNKMPESLSLEETLLIFKYERFCLDPMEIYVDDEAKLTLHTGLCRMHVTEERLALISVSFFSRYVGHLLAMKSAEHGKGDIQHMLMSHKCIIKMSYGKSEDYMLFGDIES</sequence>
<organism evidence="1 2">
    <name type="scientific">Coptis chinensis</name>
    <dbReference type="NCBI Taxonomy" id="261450"/>
    <lineage>
        <taxon>Eukaryota</taxon>
        <taxon>Viridiplantae</taxon>
        <taxon>Streptophyta</taxon>
        <taxon>Embryophyta</taxon>
        <taxon>Tracheophyta</taxon>
        <taxon>Spermatophyta</taxon>
        <taxon>Magnoliopsida</taxon>
        <taxon>Ranunculales</taxon>
        <taxon>Ranunculaceae</taxon>
        <taxon>Coptidoideae</taxon>
        <taxon>Coptis</taxon>
    </lineage>
</organism>